<dbReference type="AlphaFoldDB" id="A0AAV9BSS9"/>
<dbReference type="EMBL" id="JAUJYN010000001">
    <property type="protein sequence ID" value="KAK1279392.1"/>
    <property type="molecule type" value="Genomic_DNA"/>
</dbReference>
<reference evidence="2" key="2">
    <citation type="submission" date="2023-06" db="EMBL/GenBank/DDBJ databases">
        <authorList>
            <person name="Ma L."/>
            <person name="Liu K.-W."/>
            <person name="Li Z."/>
            <person name="Hsiao Y.-Y."/>
            <person name="Qi Y."/>
            <person name="Fu T."/>
            <person name="Tang G."/>
            <person name="Zhang D."/>
            <person name="Sun W.-H."/>
            <person name="Liu D.-K."/>
            <person name="Li Y."/>
            <person name="Chen G.-Z."/>
            <person name="Liu X.-D."/>
            <person name="Liao X.-Y."/>
            <person name="Jiang Y.-T."/>
            <person name="Yu X."/>
            <person name="Hao Y."/>
            <person name="Huang J."/>
            <person name="Zhao X.-W."/>
            <person name="Ke S."/>
            <person name="Chen Y.-Y."/>
            <person name="Wu W.-L."/>
            <person name="Hsu J.-L."/>
            <person name="Lin Y.-F."/>
            <person name="Huang M.-D."/>
            <person name="Li C.-Y."/>
            <person name="Huang L."/>
            <person name="Wang Z.-W."/>
            <person name="Zhao X."/>
            <person name="Zhong W.-Y."/>
            <person name="Peng D.-H."/>
            <person name="Ahmad S."/>
            <person name="Lan S."/>
            <person name="Zhang J.-S."/>
            <person name="Tsai W.-C."/>
            <person name="Van De Peer Y."/>
            <person name="Liu Z.-J."/>
        </authorList>
    </citation>
    <scope>NUCLEOTIDE SEQUENCE</scope>
    <source>
        <strain evidence="2">SCP</strain>
        <tissue evidence="2">Leaves</tissue>
    </source>
</reference>
<feature type="transmembrane region" description="Helical" evidence="1">
    <location>
        <begin position="28"/>
        <end position="49"/>
    </location>
</feature>
<sequence>MECPGECAEPYHMVVEVTFHGSEVNPSLFFLLFFFSFVFTFLHVTKIWVHG</sequence>
<name>A0AAV9BSS9_ACOGR</name>
<keyword evidence="1" id="KW-0812">Transmembrane</keyword>
<reference evidence="2" key="1">
    <citation type="journal article" date="2023" name="Nat. Commun.">
        <title>Diploid and tetraploid genomes of Acorus and the evolution of monocots.</title>
        <authorList>
            <person name="Ma L."/>
            <person name="Liu K.W."/>
            <person name="Li Z."/>
            <person name="Hsiao Y.Y."/>
            <person name="Qi Y."/>
            <person name="Fu T."/>
            <person name="Tang G.D."/>
            <person name="Zhang D."/>
            <person name="Sun W.H."/>
            <person name="Liu D.K."/>
            <person name="Li Y."/>
            <person name="Chen G.Z."/>
            <person name="Liu X.D."/>
            <person name="Liao X.Y."/>
            <person name="Jiang Y.T."/>
            <person name="Yu X."/>
            <person name="Hao Y."/>
            <person name="Huang J."/>
            <person name="Zhao X.W."/>
            <person name="Ke S."/>
            <person name="Chen Y.Y."/>
            <person name="Wu W.L."/>
            <person name="Hsu J.L."/>
            <person name="Lin Y.F."/>
            <person name="Huang M.D."/>
            <person name="Li C.Y."/>
            <person name="Huang L."/>
            <person name="Wang Z.W."/>
            <person name="Zhao X."/>
            <person name="Zhong W.Y."/>
            <person name="Peng D.H."/>
            <person name="Ahmad S."/>
            <person name="Lan S."/>
            <person name="Zhang J.S."/>
            <person name="Tsai W.C."/>
            <person name="Van de Peer Y."/>
            <person name="Liu Z.J."/>
        </authorList>
    </citation>
    <scope>NUCLEOTIDE SEQUENCE</scope>
    <source>
        <strain evidence="2">SCP</strain>
    </source>
</reference>
<keyword evidence="3" id="KW-1185">Reference proteome</keyword>
<keyword evidence="1" id="KW-0472">Membrane</keyword>
<organism evidence="2 3">
    <name type="scientific">Acorus gramineus</name>
    <name type="common">Dwarf sweet flag</name>
    <dbReference type="NCBI Taxonomy" id="55184"/>
    <lineage>
        <taxon>Eukaryota</taxon>
        <taxon>Viridiplantae</taxon>
        <taxon>Streptophyta</taxon>
        <taxon>Embryophyta</taxon>
        <taxon>Tracheophyta</taxon>
        <taxon>Spermatophyta</taxon>
        <taxon>Magnoliopsida</taxon>
        <taxon>Liliopsida</taxon>
        <taxon>Acoraceae</taxon>
        <taxon>Acorus</taxon>
    </lineage>
</organism>
<evidence type="ECO:0000313" key="3">
    <source>
        <dbReference type="Proteomes" id="UP001179952"/>
    </source>
</evidence>
<proteinExistence type="predicted"/>
<gene>
    <name evidence="2" type="ORF">QJS04_geneDACA003246</name>
</gene>
<evidence type="ECO:0000256" key="1">
    <source>
        <dbReference type="SAM" id="Phobius"/>
    </source>
</evidence>
<accession>A0AAV9BSS9</accession>
<evidence type="ECO:0000313" key="2">
    <source>
        <dbReference type="EMBL" id="KAK1279392.1"/>
    </source>
</evidence>
<protein>
    <submittedName>
        <fullName evidence="2">Uncharacterized protein</fullName>
    </submittedName>
</protein>
<comment type="caution">
    <text evidence="2">The sequence shown here is derived from an EMBL/GenBank/DDBJ whole genome shotgun (WGS) entry which is preliminary data.</text>
</comment>
<dbReference type="Proteomes" id="UP001179952">
    <property type="component" value="Unassembled WGS sequence"/>
</dbReference>
<keyword evidence="1" id="KW-1133">Transmembrane helix</keyword>